<name>A0A6A6VPK0_9PLEO</name>
<accession>A0A6A6VPK0</accession>
<reference evidence="2" key="1">
    <citation type="journal article" date="2020" name="Stud. Mycol.">
        <title>101 Dothideomycetes genomes: a test case for predicting lifestyles and emergence of pathogens.</title>
        <authorList>
            <person name="Haridas S."/>
            <person name="Albert R."/>
            <person name="Binder M."/>
            <person name="Bloem J."/>
            <person name="Labutti K."/>
            <person name="Salamov A."/>
            <person name="Andreopoulos B."/>
            <person name="Baker S."/>
            <person name="Barry K."/>
            <person name="Bills G."/>
            <person name="Bluhm B."/>
            <person name="Cannon C."/>
            <person name="Castanera R."/>
            <person name="Culley D."/>
            <person name="Daum C."/>
            <person name="Ezra D."/>
            <person name="Gonzalez J."/>
            <person name="Henrissat B."/>
            <person name="Kuo A."/>
            <person name="Liang C."/>
            <person name="Lipzen A."/>
            <person name="Lutzoni F."/>
            <person name="Magnuson J."/>
            <person name="Mondo S."/>
            <person name="Nolan M."/>
            <person name="Ohm R."/>
            <person name="Pangilinan J."/>
            <person name="Park H.-J."/>
            <person name="Ramirez L."/>
            <person name="Alfaro M."/>
            <person name="Sun H."/>
            <person name="Tritt A."/>
            <person name="Yoshinaga Y."/>
            <person name="Zwiers L.-H."/>
            <person name="Turgeon B."/>
            <person name="Goodwin S."/>
            <person name="Spatafora J."/>
            <person name="Crous P."/>
            <person name="Grigoriev I."/>
        </authorList>
    </citation>
    <scope>NUCLEOTIDE SEQUENCE</scope>
    <source>
        <strain evidence="2">CBS 119925</strain>
    </source>
</reference>
<feature type="compositionally biased region" description="Polar residues" evidence="1">
    <location>
        <begin position="423"/>
        <end position="434"/>
    </location>
</feature>
<evidence type="ECO:0000313" key="3">
    <source>
        <dbReference type="Proteomes" id="UP000799440"/>
    </source>
</evidence>
<feature type="compositionally biased region" description="Polar residues" evidence="1">
    <location>
        <begin position="314"/>
        <end position="334"/>
    </location>
</feature>
<evidence type="ECO:0000313" key="2">
    <source>
        <dbReference type="EMBL" id="KAF2751530.1"/>
    </source>
</evidence>
<dbReference type="AlphaFoldDB" id="A0A6A6VPK0"/>
<gene>
    <name evidence="2" type="ORF">M011DRAFT_483427</name>
</gene>
<dbReference type="EMBL" id="MU006562">
    <property type="protein sequence ID" value="KAF2751530.1"/>
    <property type="molecule type" value="Genomic_DNA"/>
</dbReference>
<protein>
    <submittedName>
        <fullName evidence="2">Uncharacterized protein</fullName>
    </submittedName>
</protein>
<feature type="region of interest" description="Disordered" evidence="1">
    <location>
        <begin position="384"/>
        <end position="456"/>
    </location>
</feature>
<sequence>MTKKQFVPISGPYMAAEELICDRLPDLLIGEEKVETVANRPTTTYMYVGDLGKWGDLPFEVAKWYNSSRHLFDRVDSIPVSMHPDILEENADAMLEEHIKVGAEITLSARFMHNALASVTAALKTMVKGEPSAPEFVHLQNQEFPFGDAWTNPRPQRVKGLYPDVIFLLGALGAFQVRYFGEIKSFIVRIEDMTHEASFKPPKELREVLGQIVNYMRAHRLKYAFLSNYKYTVFLKVDAPEHSPTTSNIYFSKPIPHDQTTNCENEDDPQLSIRLVMLWLTLKCCSNDDKVWRITPEEAAQLEAKVTRTKVSGPVNSLVTPSDARTSRNPQLLAQQRAPPRTGAGTGLFSNVSRIAPFGMSPLSRPAANIEDITFDFHRTGLGTTGSLDPASPTSHQNGISRPLGTGRRHVSGYSTGHDDPLITSSAANQQQHRYNTRSRGPPESDQTVEDEKESP</sequence>
<feature type="region of interest" description="Disordered" evidence="1">
    <location>
        <begin position="313"/>
        <end position="348"/>
    </location>
</feature>
<dbReference type="OrthoDB" id="3796275at2759"/>
<dbReference type="Proteomes" id="UP000799440">
    <property type="component" value="Unassembled WGS sequence"/>
</dbReference>
<organism evidence="2 3">
    <name type="scientific">Sporormia fimetaria CBS 119925</name>
    <dbReference type="NCBI Taxonomy" id="1340428"/>
    <lineage>
        <taxon>Eukaryota</taxon>
        <taxon>Fungi</taxon>
        <taxon>Dikarya</taxon>
        <taxon>Ascomycota</taxon>
        <taxon>Pezizomycotina</taxon>
        <taxon>Dothideomycetes</taxon>
        <taxon>Pleosporomycetidae</taxon>
        <taxon>Pleosporales</taxon>
        <taxon>Sporormiaceae</taxon>
        <taxon>Sporormia</taxon>
    </lineage>
</organism>
<keyword evidence="3" id="KW-1185">Reference proteome</keyword>
<proteinExistence type="predicted"/>
<feature type="compositionally biased region" description="Acidic residues" evidence="1">
    <location>
        <begin position="447"/>
        <end position="456"/>
    </location>
</feature>
<evidence type="ECO:0000256" key="1">
    <source>
        <dbReference type="SAM" id="MobiDB-lite"/>
    </source>
</evidence>